<dbReference type="Proteomes" id="UP000267289">
    <property type="component" value="Unassembled WGS sequence"/>
</dbReference>
<reference evidence="1 2" key="1">
    <citation type="submission" date="2018-09" db="EMBL/GenBank/DDBJ databases">
        <authorList>
            <person name="Tagini F."/>
        </authorList>
    </citation>
    <scope>NUCLEOTIDE SEQUENCE [LARGE SCALE GENOMIC DNA]</scope>
    <source>
        <strain evidence="1 2">MK13</strain>
    </source>
</reference>
<organism evidence="1 2">
    <name type="scientific">Mycobacterium innocens</name>
    <dbReference type="NCBI Taxonomy" id="2341083"/>
    <lineage>
        <taxon>Bacteria</taxon>
        <taxon>Bacillati</taxon>
        <taxon>Actinomycetota</taxon>
        <taxon>Actinomycetes</taxon>
        <taxon>Mycobacteriales</taxon>
        <taxon>Mycobacteriaceae</taxon>
        <taxon>Mycobacterium</taxon>
    </lineage>
</organism>
<evidence type="ECO:0000313" key="1">
    <source>
        <dbReference type="EMBL" id="VBA47434.1"/>
    </source>
</evidence>
<protein>
    <submittedName>
        <fullName evidence="1">Uncharacterized protein</fullName>
    </submittedName>
</protein>
<name>A0A498QMC7_9MYCO</name>
<evidence type="ECO:0000313" key="2">
    <source>
        <dbReference type="Proteomes" id="UP000267289"/>
    </source>
</evidence>
<sequence>MIGLSLAMTTPAFDPRKTRISDASLCRSRLMAALLGLISSLRR</sequence>
<keyword evidence="2" id="KW-1185">Reference proteome</keyword>
<dbReference type="EMBL" id="UPHQ01000357">
    <property type="protein sequence ID" value="VBA47434.1"/>
    <property type="molecule type" value="Genomic_DNA"/>
</dbReference>
<proteinExistence type="predicted"/>
<accession>A0A498QMC7</accession>
<gene>
    <name evidence="1" type="ORF">LAUMK13_05806</name>
</gene>
<dbReference type="AlphaFoldDB" id="A0A498QMC7"/>